<dbReference type="RefSeq" id="WP_086928975.1">
    <property type="nucleotide sequence ID" value="NZ_CP021363.1"/>
</dbReference>
<organism evidence="2 3">
    <name type="scientific">Acidovorax carolinensis</name>
    <dbReference type="NCBI Taxonomy" id="553814"/>
    <lineage>
        <taxon>Bacteria</taxon>
        <taxon>Pseudomonadati</taxon>
        <taxon>Pseudomonadota</taxon>
        <taxon>Betaproteobacteria</taxon>
        <taxon>Burkholderiales</taxon>
        <taxon>Comamonadaceae</taxon>
        <taxon>Acidovorax</taxon>
    </lineage>
</organism>
<evidence type="ECO:0000256" key="1">
    <source>
        <dbReference type="SAM" id="SignalP"/>
    </source>
</evidence>
<dbReference type="AlphaFoldDB" id="A0A240UI72"/>
<gene>
    <name evidence="2" type="ORF">CBP36_19760</name>
</gene>
<evidence type="ECO:0000313" key="3">
    <source>
        <dbReference type="Proteomes" id="UP000194440"/>
    </source>
</evidence>
<evidence type="ECO:0000313" key="2">
    <source>
        <dbReference type="EMBL" id="ART61204.1"/>
    </source>
</evidence>
<dbReference type="EMBL" id="CP021367">
    <property type="protein sequence ID" value="ART61204.1"/>
    <property type="molecule type" value="Genomic_DNA"/>
</dbReference>
<geneLocation type="plasmid" evidence="2 3">
    <name>pACP4.1</name>
</geneLocation>
<sequence length="252" mass="26960">MVKRGFKTRALCGLFPLLGAIAPHAISQVTTDPAPGFGAPLNCASVETLAGSLLKGEYRGSDRDGQWAVAQMRISGYPAPLPAQAQERQAALTASGLLRRGNIVAAKMANDEASKNIPAYGKSEFSINFENLLTILTQPVGHATYPERVRAEGENRPESESKTTHGVDLEAASASLREIISRAHASKLALGSDYSRPDVRDYLLAQGFRDAIALRHASVRVCALKLSPAVVSKINTSARFMAMPSKTQGEMQ</sequence>
<dbReference type="KEGG" id="acis:CBP35_19720"/>
<name>A0A240UI72_9BURK</name>
<proteinExistence type="predicted"/>
<protein>
    <submittedName>
        <fullName evidence="2">Uncharacterized protein</fullName>
    </submittedName>
</protein>
<feature type="chain" id="PRO_5012467209" evidence="1">
    <location>
        <begin position="26"/>
        <end position="252"/>
    </location>
</feature>
<reference evidence="2" key="1">
    <citation type="submission" date="2017-05" db="EMBL/GenBank/DDBJ databases">
        <title>Polyphasic characterization of four soil-derived phenanthrene-degrading Acidovorax strains and proposal of Acidovorax phenanthrenivorans sp. nov.</title>
        <authorList>
            <person name="Singleton D."/>
            <person name="Lee J."/>
            <person name="Dickey A.N."/>
            <person name="Stroud A."/>
            <person name="Scholl E.H."/>
            <person name="Wright F.A."/>
            <person name="Aitken M.D."/>
        </authorList>
    </citation>
    <scope>NUCLEOTIDE SEQUENCE</scope>
    <source>
        <strain evidence="2">P4</strain>
        <plasmid evidence="2">pACP4.1</plasmid>
    </source>
</reference>
<keyword evidence="2" id="KW-0614">Plasmid</keyword>
<dbReference type="KEGG" id="acip:CBP36_19760"/>
<keyword evidence="3" id="KW-1185">Reference proteome</keyword>
<dbReference type="Proteomes" id="UP000194440">
    <property type="component" value="Plasmid pACP4.1"/>
</dbReference>
<keyword evidence="1" id="KW-0732">Signal</keyword>
<feature type="signal peptide" evidence="1">
    <location>
        <begin position="1"/>
        <end position="25"/>
    </location>
</feature>
<dbReference type="OrthoDB" id="10005016at2"/>
<accession>A0A240UI72</accession>